<name>A0A0R1PG95_9LACO</name>
<protein>
    <submittedName>
        <fullName evidence="2">Glycosyltransferase</fullName>
    </submittedName>
</protein>
<feature type="transmembrane region" description="Helical" evidence="1">
    <location>
        <begin position="189"/>
        <end position="206"/>
    </location>
</feature>
<feature type="transmembrane region" description="Helical" evidence="1">
    <location>
        <begin position="159"/>
        <end position="177"/>
    </location>
</feature>
<dbReference type="InterPro" id="IPR018580">
    <property type="entry name" value="Uncharacterised_YfhO"/>
</dbReference>
<feature type="transmembrane region" description="Helical" evidence="1">
    <location>
        <begin position="741"/>
        <end position="762"/>
    </location>
</feature>
<dbReference type="STRING" id="1423746.FD27_GL000357"/>
<feature type="transmembrane region" description="Helical" evidence="1">
    <location>
        <begin position="38"/>
        <end position="57"/>
    </location>
</feature>
<dbReference type="Pfam" id="PF09586">
    <property type="entry name" value="YfhO"/>
    <property type="match status" value="1"/>
</dbReference>
<gene>
    <name evidence="2" type="ORF">FD27_GL000357</name>
</gene>
<keyword evidence="1" id="KW-0812">Transmembrane</keyword>
<accession>A0A0R1PG95</accession>
<sequence length="766" mass="86675">MLISNYYLAFILVIGAIMFLVIRVLTHYRKTLNYPVTIAKFALATITSLLLSAIMWIPELLAVMNSTRVGATFANGLKTYPLYYYLLLPKQLINGGQWSFMFWTALGIVSIGFIAIVYVYLHARQYPLLTISLAIAFVMLLIPAVGATLNGMMAASNRWTLLIYLPLALTVCILVEHAPTIDRRTMNRLTLATLIYLIILMLTFIFQGNNDILLPIAFLLLSLMGLWAINLQLTKYAVPALVAVVALNAGANAIFSSLPYNGDFSSDMLTRGEYSHLTHQRYGGLDKGLPSNYFYRVSTISQNQIIANKLLDNDLTSSLHNIDSYYSLQNRYLGQFNDSLQNNQTTANIPIRQADDRTVLNHFYGTKYLFVQSDGLNAEKIPAGYHLDKQTDPIYNYDKGQPSTAKSKQDLIPIQTNRYRTADNFPLLYWQSSYISPRRYRQLSPTEKERALAAGVVVNDSKKATHNMQPAQTKQLVVPITTQLISNRFNQINPEHLKYTDSTETYHLQLKLTAAQRQALAGSELHLEFAKIKFTPFTMKEQIKYEQAHLKQMATNPGSIVNMRGSKYQYWRYHVLNGSPDLSYKINVGSRYGTETIQQYRQSTLSFFKMIRHTTLNLGYYRGSLPQQLSFQPTKLGTYQLKYRLVAEKLDDHYYHQVNELQSHALTNLHFANNQVSGSITTTQPGILTSSIPYSKGWSARVNGHSVRVLRTNQAFVGLQLPAGRHHVQLSYQTPGLRTGALVSLIGLIWSLLVGIITMLLAKRKH</sequence>
<keyword evidence="1" id="KW-1133">Transmembrane helix</keyword>
<evidence type="ECO:0000256" key="1">
    <source>
        <dbReference type="SAM" id="Phobius"/>
    </source>
</evidence>
<dbReference type="AlphaFoldDB" id="A0A0R1PG95"/>
<feature type="transmembrane region" description="Helical" evidence="1">
    <location>
        <begin position="6"/>
        <end position="26"/>
    </location>
</feature>
<proteinExistence type="predicted"/>
<evidence type="ECO:0000313" key="2">
    <source>
        <dbReference type="EMBL" id="KRL28083.1"/>
    </source>
</evidence>
<dbReference type="PANTHER" id="PTHR38454:SF1">
    <property type="entry name" value="INTEGRAL MEMBRANE PROTEIN"/>
    <property type="match status" value="1"/>
</dbReference>
<feature type="transmembrane region" description="Helical" evidence="1">
    <location>
        <begin position="236"/>
        <end position="255"/>
    </location>
</feature>
<keyword evidence="1" id="KW-0472">Membrane</keyword>
<dbReference type="Proteomes" id="UP000051445">
    <property type="component" value="Unassembled WGS sequence"/>
</dbReference>
<keyword evidence="3" id="KW-1185">Reference proteome</keyword>
<dbReference type="EMBL" id="AZER01000013">
    <property type="protein sequence ID" value="KRL28083.1"/>
    <property type="molecule type" value="Genomic_DNA"/>
</dbReference>
<dbReference type="GO" id="GO:0016740">
    <property type="term" value="F:transferase activity"/>
    <property type="evidence" value="ECO:0007669"/>
    <property type="project" value="UniProtKB-KW"/>
</dbReference>
<dbReference type="PATRIC" id="fig|1423746.3.peg.364"/>
<organism evidence="2 3">
    <name type="scientific">Limosilactobacillus frumenti DSM 13145</name>
    <dbReference type="NCBI Taxonomy" id="1423746"/>
    <lineage>
        <taxon>Bacteria</taxon>
        <taxon>Bacillati</taxon>
        <taxon>Bacillota</taxon>
        <taxon>Bacilli</taxon>
        <taxon>Lactobacillales</taxon>
        <taxon>Lactobacillaceae</taxon>
        <taxon>Limosilactobacillus</taxon>
    </lineage>
</organism>
<feature type="transmembrane region" description="Helical" evidence="1">
    <location>
        <begin position="212"/>
        <end position="229"/>
    </location>
</feature>
<dbReference type="PANTHER" id="PTHR38454">
    <property type="entry name" value="INTEGRAL MEMBRANE PROTEIN-RELATED"/>
    <property type="match status" value="1"/>
</dbReference>
<feature type="transmembrane region" description="Helical" evidence="1">
    <location>
        <begin position="128"/>
        <end position="147"/>
    </location>
</feature>
<reference evidence="2 3" key="1">
    <citation type="journal article" date="2015" name="Genome Announc.">
        <title>Expanding the biotechnology potential of lactobacilli through comparative genomics of 213 strains and associated genera.</title>
        <authorList>
            <person name="Sun Z."/>
            <person name="Harris H.M."/>
            <person name="McCann A."/>
            <person name="Guo C."/>
            <person name="Argimon S."/>
            <person name="Zhang W."/>
            <person name="Yang X."/>
            <person name="Jeffery I.B."/>
            <person name="Cooney J.C."/>
            <person name="Kagawa T.F."/>
            <person name="Liu W."/>
            <person name="Song Y."/>
            <person name="Salvetti E."/>
            <person name="Wrobel A."/>
            <person name="Rasinkangas P."/>
            <person name="Parkhill J."/>
            <person name="Rea M.C."/>
            <person name="O'Sullivan O."/>
            <person name="Ritari J."/>
            <person name="Douillard F.P."/>
            <person name="Paul Ross R."/>
            <person name="Yang R."/>
            <person name="Briner A.E."/>
            <person name="Felis G.E."/>
            <person name="de Vos W.M."/>
            <person name="Barrangou R."/>
            <person name="Klaenhammer T.R."/>
            <person name="Caufield P.W."/>
            <person name="Cui Y."/>
            <person name="Zhang H."/>
            <person name="O'Toole P.W."/>
        </authorList>
    </citation>
    <scope>NUCLEOTIDE SEQUENCE [LARGE SCALE GENOMIC DNA]</scope>
    <source>
        <strain evidence="2 3">DSM 13145</strain>
    </source>
</reference>
<keyword evidence="2" id="KW-0808">Transferase</keyword>
<evidence type="ECO:0000313" key="3">
    <source>
        <dbReference type="Proteomes" id="UP000051445"/>
    </source>
</evidence>
<feature type="transmembrane region" description="Helical" evidence="1">
    <location>
        <begin position="100"/>
        <end position="121"/>
    </location>
</feature>
<comment type="caution">
    <text evidence="2">The sequence shown here is derived from an EMBL/GenBank/DDBJ whole genome shotgun (WGS) entry which is preliminary data.</text>
</comment>